<proteinExistence type="predicted"/>
<protein>
    <submittedName>
        <fullName evidence="1">Uncharacterized protein</fullName>
    </submittedName>
</protein>
<sequence length="255" mass="28115">MPELETLAQQIGTLYDDAARKGFDLKPIPVFDTRHDVVNTLYFRPTGVDRTVRPVEDEELLAVGTYDLSGRDPIARTMLLTLETAVEKIPGFLKLAPDVKCIIPVNAALLHHRETASLFTTFCRSHARHLTSALIFEVVNITGDQAMSHLDEIALLLYPFCLTYSARIAPKTQDLRLYASCNYSGIALDLKGKPWPMKAVGGYFEDLVSRSEQHRLKAYCHGIGSAELADAARQAGIRFLSGPGVNDLFGLTVPA</sequence>
<name>A0A7X0DL56_NOVIT</name>
<comment type="caution">
    <text evidence="1">The sequence shown here is derived from an EMBL/GenBank/DDBJ whole genome shotgun (WGS) entry which is preliminary data.</text>
</comment>
<keyword evidence="2" id="KW-1185">Reference proteome</keyword>
<organism evidence="1 2">
    <name type="scientific">Novispirillum itersonii</name>
    <name type="common">Aquaspirillum itersonii</name>
    <dbReference type="NCBI Taxonomy" id="189"/>
    <lineage>
        <taxon>Bacteria</taxon>
        <taxon>Pseudomonadati</taxon>
        <taxon>Pseudomonadota</taxon>
        <taxon>Alphaproteobacteria</taxon>
        <taxon>Rhodospirillales</taxon>
        <taxon>Novispirillaceae</taxon>
        <taxon>Novispirillum</taxon>
    </lineage>
</organism>
<reference evidence="1 2" key="1">
    <citation type="submission" date="2020-08" db="EMBL/GenBank/DDBJ databases">
        <title>Genomic Encyclopedia of Type Strains, Phase IV (KMG-IV): sequencing the most valuable type-strain genomes for metagenomic binning, comparative biology and taxonomic classification.</title>
        <authorList>
            <person name="Goeker M."/>
        </authorList>
    </citation>
    <scope>NUCLEOTIDE SEQUENCE [LARGE SCALE GENOMIC DNA]</scope>
    <source>
        <strain evidence="1 2">DSM 11590</strain>
    </source>
</reference>
<evidence type="ECO:0000313" key="2">
    <source>
        <dbReference type="Proteomes" id="UP000544872"/>
    </source>
</evidence>
<dbReference type="Proteomes" id="UP000544872">
    <property type="component" value="Unassembled WGS sequence"/>
</dbReference>
<dbReference type="RefSeq" id="WP_184262099.1">
    <property type="nucleotide sequence ID" value="NZ_JACIIX010000003.1"/>
</dbReference>
<gene>
    <name evidence="1" type="ORF">FHS48_001048</name>
</gene>
<accession>A0A7X0DL56</accession>
<dbReference type="AlphaFoldDB" id="A0A7X0DL56"/>
<evidence type="ECO:0000313" key="1">
    <source>
        <dbReference type="EMBL" id="MBB6209640.1"/>
    </source>
</evidence>
<dbReference type="EMBL" id="JACIIX010000003">
    <property type="protein sequence ID" value="MBB6209640.1"/>
    <property type="molecule type" value="Genomic_DNA"/>
</dbReference>